<accession>A0AA39NI65</accession>
<name>A0AA39NI65_ARMTA</name>
<proteinExistence type="predicted"/>
<feature type="compositionally biased region" description="Basic and acidic residues" evidence="1">
    <location>
        <begin position="282"/>
        <end position="291"/>
    </location>
</feature>
<dbReference type="AlphaFoldDB" id="A0AA39NI65"/>
<evidence type="ECO:0000313" key="3">
    <source>
        <dbReference type="Proteomes" id="UP001175211"/>
    </source>
</evidence>
<feature type="region of interest" description="Disordered" evidence="1">
    <location>
        <begin position="282"/>
        <end position="321"/>
    </location>
</feature>
<dbReference type="RefSeq" id="XP_060336912.1">
    <property type="nucleotide sequence ID" value="XM_060483548.1"/>
</dbReference>
<reference evidence="2" key="1">
    <citation type="submission" date="2023-06" db="EMBL/GenBank/DDBJ databases">
        <authorList>
            <consortium name="Lawrence Berkeley National Laboratory"/>
            <person name="Ahrendt S."/>
            <person name="Sahu N."/>
            <person name="Indic B."/>
            <person name="Wong-Bajracharya J."/>
            <person name="Merenyi Z."/>
            <person name="Ke H.-M."/>
            <person name="Monk M."/>
            <person name="Kocsube S."/>
            <person name="Drula E."/>
            <person name="Lipzen A."/>
            <person name="Balint B."/>
            <person name="Henrissat B."/>
            <person name="Andreopoulos B."/>
            <person name="Martin F.M."/>
            <person name="Harder C.B."/>
            <person name="Rigling D."/>
            <person name="Ford K.L."/>
            <person name="Foster G.D."/>
            <person name="Pangilinan J."/>
            <person name="Papanicolaou A."/>
            <person name="Barry K."/>
            <person name="LaButti K."/>
            <person name="Viragh M."/>
            <person name="Koriabine M."/>
            <person name="Yan M."/>
            <person name="Riley R."/>
            <person name="Champramary S."/>
            <person name="Plett K.L."/>
            <person name="Tsai I.J."/>
            <person name="Slot J."/>
            <person name="Sipos G."/>
            <person name="Plett J."/>
            <person name="Nagy L.G."/>
            <person name="Grigoriev I.V."/>
        </authorList>
    </citation>
    <scope>NUCLEOTIDE SEQUENCE</scope>
    <source>
        <strain evidence="2">CCBAS 213</strain>
    </source>
</reference>
<keyword evidence="3" id="KW-1185">Reference proteome</keyword>
<evidence type="ECO:0000313" key="2">
    <source>
        <dbReference type="EMBL" id="KAK0466085.1"/>
    </source>
</evidence>
<evidence type="ECO:0000256" key="1">
    <source>
        <dbReference type="SAM" id="MobiDB-lite"/>
    </source>
</evidence>
<dbReference type="EMBL" id="JAUEPS010000004">
    <property type="protein sequence ID" value="KAK0466085.1"/>
    <property type="molecule type" value="Genomic_DNA"/>
</dbReference>
<dbReference type="Proteomes" id="UP001175211">
    <property type="component" value="Unassembled WGS sequence"/>
</dbReference>
<comment type="caution">
    <text evidence="2">The sequence shown here is derived from an EMBL/GenBank/DDBJ whole genome shotgun (WGS) entry which is preliminary data.</text>
</comment>
<sequence>MVPHIDEYVIVQLDPVTSLKRLNDLEVTRACETLVAKKYVACITWMQPLILDTEYISVSLKFVSNGVSRAHLAEHLLPEMTVPIYPNTQHPLSRPPFRPSKEIPWPQCYQTTQLGGQVRWRNVREAGRPVLPAKYELPAKDAAKLQMLSSEDGAWRLRLVQEDCKERNITSHDAGHEFQDHVSDDVQDPPSRTRSFMSSFLDLFPCTSDSVSLHSDDNCSECSDDNLKNGIYAFNKPPSDTMPVAILSNDLASLPAEEIGDPWDFNREGETLKRIEEEHYARTRAAREKPQALDTALDKPFVATRPDSKPSSSVGHLKILN</sequence>
<gene>
    <name evidence="2" type="ORF">EV420DRAFT_809208</name>
</gene>
<dbReference type="GeneID" id="85367096"/>
<organism evidence="2 3">
    <name type="scientific">Armillaria tabescens</name>
    <name type="common">Ringless honey mushroom</name>
    <name type="synonym">Agaricus tabescens</name>
    <dbReference type="NCBI Taxonomy" id="1929756"/>
    <lineage>
        <taxon>Eukaryota</taxon>
        <taxon>Fungi</taxon>
        <taxon>Dikarya</taxon>
        <taxon>Basidiomycota</taxon>
        <taxon>Agaricomycotina</taxon>
        <taxon>Agaricomycetes</taxon>
        <taxon>Agaricomycetidae</taxon>
        <taxon>Agaricales</taxon>
        <taxon>Marasmiineae</taxon>
        <taxon>Physalacriaceae</taxon>
        <taxon>Desarmillaria</taxon>
    </lineage>
</organism>
<protein>
    <submittedName>
        <fullName evidence="2">Uncharacterized protein</fullName>
    </submittedName>
</protein>